<dbReference type="Proteomes" id="UP000199005">
    <property type="component" value="Unassembled WGS sequence"/>
</dbReference>
<dbReference type="GO" id="GO:0043565">
    <property type="term" value="F:sequence-specific DNA binding"/>
    <property type="evidence" value="ECO:0007669"/>
    <property type="project" value="InterPro"/>
</dbReference>
<evidence type="ECO:0000256" key="1">
    <source>
        <dbReference type="ARBA" id="ARBA00004496"/>
    </source>
</evidence>
<dbReference type="InterPro" id="IPR018060">
    <property type="entry name" value="HTH_AraC"/>
</dbReference>
<accession>A0A1H6YNC9</accession>
<dbReference type="PANTHER" id="PTHR46796:SF13">
    <property type="entry name" value="HTH-TYPE TRANSCRIPTIONAL ACTIVATOR RHAS"/>
    <property type="match status" value="1"/>
</dbReference>
<dbReference type="InterPro" id="IPR032783">
    <property type="entry name" value="AraC_lig"/>
</dbReference>
<dbReference type="PROSITE" id="PS01124">
    <property type="entry name" value="HTH_ARAC_FAMILY_2"/>
    <property type="match status" value="1"/>
</dbReference>
<feature type="domain" description="HTH araC/xylS-type" evidence="6">
    <location>
        <begin position="176"/>
        <end position="274"/>
    </location>
</feature>
<evidence type="ECO:0000313" key="7">
    <source>
        <dbReference type="EMBL" id="SEJ41876.1"/>
    </source>
</evidence>
<evidence type="ECO:0000256" key="5">
    <source>
        <dbReference type="ARBA" id="ARBA00037345"/>
    </source>
</evidence>
<keyword evidence="3 7" id="KW-0238">DNA-binding</keyword>
<proteinExistence type="predicted"/>
<dbReference type="PRINTS" id="PR00032">
    <property type="entry name" value="HTHARAC"/>
</dbReference>
<dbReference type="PROSITE" id="PS00041">
    <property type="entry name" value="HTH_ARAC_FAMILY_1"/>
    <property type="match status" value="1"/>
</dbReference>
<dbReference type="SUPFAM" id="SSF46689">
    <property type="entry name" value="Homeodomain-like"/>
    <property type="match status" value="2"/>
</dbReference>
<evidence type="ECO:0000313" key="8">
    <source>
        <dbReference type="Proteomes" id="UP000199005"/>
    </source>
</evidence>
<dbReference type="SMART" id="SM00342">
    <property type="entry name" value="HTH_ARAC"/>
    <property type="match status" value="1"/>
</dbReference>
<evidence type="ECO:0000256" key="2">
    <source>
        <dbReference type="ARBA" id="ARBA00023015"/>
    </source>
</evidence>
<sequence length="328" mass="36305">MCNTDHYRTDRRSVFSVAILHTFATKFFEHQPIWLEAGDCFLLSRRRAFSLGSELALPAMDAEAVYRHAVNGIARYGSADAFFLIGGRFAFGEEAGLLFDGLPPVAVIKSGSDQASVLRWALQRLADELATPSPGSALVVQHLGHIMLVQVLRMYLVQEGNSMPSWLLALSDPRIGAVIQAIHSDPARRWTVEDLAEVANVSRSTLALRFKQKAGLASLEYVLRWRMQLATRALRSNHVTISSIAQKLGYESGSAFSNAFKRIMKCSPREYRARSSDVFRDEAVEPGAQSAQRENAIDQQALAGDEARLVGEQPDQRVGDFLWLANAL</sequence>
<evidence type="ECO:0000256" key="3">
    <source>
        <dbReference type="ARBA" id="ARBA00023125"/>
    </source>
</evidence>
<dbReference type="Pfam" id="PF12852">
    <property type="entry name" value="Cupin_6"/>
    <property type="match status" value="1"/>
</dbReference>
<dbReference type="GO" id="GO:0005737">
    <property type="term" value="C:cytoplasm"/>
    <property type="evidence" value="ECO:0007669"/>
    <property type="project" value="UniProtKB-SubCell"/>
</dbReference>
<evidence type="ECO:0000256" key="4">
    <source>
        <dbReference type="ARBA" id="ARBA00023163"/>
    </source>
</evidence>
<dbReference type="InterPro" id="IPR020449">
    <property type="entry name" value="Tscrpt_reg_AraC-type_HTH"/>
</dbReference>
<dbReference type="Pfam" id="PF12833">
    <property type="entry name" value="HTH_18"/>
    <property type="match status" value="1"/>
</dbReference>
<dbReference type="GO" id="GO:0003700">
    <property type="term" value="F:DNA-binding transcription factor activity"/>
    <property type="evidence" value="ECO:0007669"/>
    <property type="project" value="InterPro"/>
</dbReference>
<dbReference type="InterPro" id="IPR050204">
    <property type="entry name" value="AraC_XylS_family_regulators"/>
</dbReference>
<organism evidence="7 8">
    <name type="scientific">Azotobacter beijerinckii</name>
    <dbReference type="NCBI Taxonomy" id="170623"/>
    <lineage>
        <taxon>Bacteria</taxon>
        <taxon>Pseudomonadati</taxon>
        <taxon>Pseudomonadota</taxon>
        <taxon>Gammaproteobacteria</taxon>
        <taxon>Pseudomonadales</taxon>
        <taxon>Pseudomonadaceae</taxon>
        <taxon>Azotobacter</taxon>
    </lineage>
</organism>
<comment type="function">
    <text evidence="5">Regulatory protein of the TOL plasmid xyl operons. XylS activates the xylXYZLTEGFJQKIH operon required for the degradation of toluene, m-xylene and p-xylene.</text>
</comment>
<comment type="subcellular location">
    <subcellularLocation>
        <location evidence="1">Cytoplasm</location>
    </subcellularLocation>
</comment>
<protein>
    <submittedName>
        <fullName evidence="7">AraC-type DNA-binding protein</fullName>
    </submittedName>
</protein>
<dbReference type="GO" id="GO:0009893">
    <property type="term" value="P:positive regulation of metabolic process"/>
    <property type="evidence" value="ECO:0007669"/>
    <property type="project" value="UniProtKB-ARBA"/>
</dbReference>
<dbReference type="AlphaFoldDB" id="A0A1H6YNC9"/>
<name>A0A1H6YNC9_9GAMM</name>
<dbReference type="STRING" id="170623.SAMN04244579_04279"/>
<dbReference type="PANTHER" id="PTHR46796">
    <property type="entry name" value="HTH-TYPE TRANSCRIPTIONAL ACTIVATOR RHAS-RELATED"/>
    <property type="match status" value="1"/>
</dbReference>
<dbReference type="Gene3D" id="1.10.10.60">
    <property type="entry name" value="Homeodomain-like"/>
    <property type="match status" value="1"/>
</dbReference>
<dbReference type="EMBL" id="FNYO01000097">
    <property type="protein sequence ID" value="SEJ41876.1"/>
    <property type="molecule type" value="Genomic_DNA"/>
</dbReference>
<keyword evidence="2" id="KW-0805">Transcription regulation</keyword>
<keyword evidence="4" id="KW-0804">Transcription</keyword>
<evidence type="ECO:0000259" key="6">
    <source>
        <dbReference type="PROSITE" id="PS01124"/>
    </source>
</evidence>
<dbReference type="InterPro" id="IPR009057">
    <property type="entry name" value="Homeodomain-like_sf"/>
</dbReference>
<dbReference type="InterPro" id="IPR018062">
    <property type="entry name" value="HTH_AraC-typ_CS"/>
</dbReference>
<reference evidence="7 8" key="1">
    <citation type="submission" date="2016-10" db="EMBL/GenBank/DDBJ databases">
        <authorList>
            <person name="de Groot N.N."/>
        </authorList>
    </citation>
    <scope>NUCLEOTIDE SEQUENCE [LARGE SCALE GENOMIC DNA]</scope>
    <source>
        <strain evidence="7 8">DSM 1041</strain>
    </source>
</reference>
<gene>
    <name evidence="7" type="ORF">SAMN04244579_04279</name>
</gene>